<dbReference type="RefSeq" id="WP_186906672.1">
    <property type="nucleotide sequence ID" value="NZ_JACOPP010000003.1"/>
</dbReference>
<proteinExistence type="predicted"/>
<dbReference type="AlphaFoldDB" id="A0A8J6M7V5"/>
<name>A0A8J6M7V5_9FIRM</name>
<dbReference type="Proteomes" id="UP000661435">
    <property type="component" value="Unassembled WGS sequence"/>
</dbReference>
<gene>
    <name evidence="1" type="ORF">H8S57_03385</name>
</gene>
<sequence length="121" mass="13669">MKHINWSELTPVCYSIATQEDKDIGVAADLLFHNIRTGMGVHAGSYALGPGYTPDYKALKALWDACTEAERQAVNTEFNAWLQRMKEHYQELCQLWSDGDKSLNLRCRMMTALVTPDTDDA</sequence>
<dbReference type="EMBL" id="JACOPP010000003">
    <property type="protein sequence ID" value="MBC5732771.1"/>
    <property type="molecule type" value="Genomic_DNA"/>
</dbReference>
<evidence type="ECO:0000313" key="1">
    <source>
        <dbReference type="EMBL" id="MBC5732771.1"/>
    </source>
</evidence>
<protein>
    <submittedName>
        <fullName evidence="1">Uncharacterized protein</fullName>
    </submittedName>
</protein>
<keyword evidence="2" id="KW-1185">Reference proteome</keyword>
<organism evidence="1 2">
    <name type="scientific">Lawsonibacter hominis</name>
    <dbReference type="NCBI Taxonomy" id="2763053"/>
    <lineage>
        <taxon>Bacteria</taxon>
        <taxon>Bacillati</taxon>
        <taxon>Bacillota</taxon>
        <taxon>Clostridia</taxon>
        <taxon>Eubacteriales</taxon>
        <taxon>Oscillospiraceae</taxon>
        <taxon>Lawsonibacter</taxon>
    </lineage>
</organism>
<evidence type="ECO:0000313" key="2">
    <source>
        <dbReference type="Proteomes" id="UP000661435"/>
    </source>
</evidence>
<reference evidence="1" key="1">
    <citation type="submission" date="2020-08" db="EMBL/GenBank/DDBJ databases">
        <title>Genome public.</title>
        <authorList>
            <person name="Liu C."/>
            <person name="Sun Q."/>
        </authorList>
    </citation>
    <scope>NUCLEOTIDE SEQUENCE</scope>
    <source>
        <strain evidence="1">NSJ-51</strain>
    </source>
</reference>
<comment type="caution">
    <text evidence="1">The sequence shown here is derived from an EMBL/GenBank/DDBJ whole genome shotgun (WGS) entry which is preliminary data.</text>
</comment>
<accession>A0A8J6M7V5</accession>